<dbReference type="InterPro" id="IPR015915">
    <property type="entry name" value="Kelch-typ_b-propeller"/>
</dbReference>
<dbReference type="InterPro" id="IPR036047">
    <property type="entry name" value="F-box-like_dom_sf"/>
</dbReference>
<evidence type="ECO:0000259" key="2">
    <source>
        <dbReference type="Pfam" id="PF00646"/>
    </source>
</evidence>
<dbReference type="InterPro" id="IPR001810">
    <property type="entry name" value="F-box_dom"/>
</dbReference>
<feature type="region of interest" description="Disordered" evidence="1">
    <location>
        <begin position="1"/>
        <end position="20"/>
    </location>
</feature>
<feature type="compositionally biased region" description="Polar residues" evidence="1">
    <location>
        <begin position="10"/>
        <end position="19"/>
    </location>
</feature>
<dbReference type="Gene3D" id="2.120.10.80">
    <property type="entry name" value="Kelch-type beta propeller"/>
    <property type="match status" value="1"/>
</dbReference>
<evidence type="ECO:0000313" key="4">
    <source>
        <dbReference type="EMBL" id="CAA7045695.1"/>
    </source>
</evidence>
<name>A0A6D2KD26_9BRAS</name>
<dbReference type="CDD" id="cd22152">
    <property type="entry name" value="F-box_AtAFR-like"/>
    <property type="match status" value="1"/>
</dbReference>
<dbReference type="AlphaFoldDB" id="A0A6D2KD26"/>
<dbReference type="OrthoDB" id="45365at2759"/>
<dbReference type="InterPro" id="IPR050354">
    <property type="entry name" value="F-box/kelch-repeat_ARATH"/>
</dbReference>
<sequence length="393" mass="45643">MLTRARKRQMTTATERTPNPSLPDDVMVSIFARVPISYYPCLYLVSKRFQSLLVSPELHKTRSLLGRRKENFLYVCLTFPTDPNPRWFTLCRKPDQALTKSKRKKKSSGNVLAPFTTFSSPKIERRSCLEAIGSNIYKIGRSTKDEPQPSSSVLFLDCRSHTWREAPSFLVERSSPLIASVVGGKIYVLGGTKDHDVDPWDQIEMFDSETQTWDHVPKHNLKLDVWGFNRRIACVDGKLHLKIEKQYVAYDPMEIRWDVVERDMFRHRSPSIHERLAYCTVNNVFYRYSYCHTGDTLKWYDTESEEWKKVKGVLRLPKFHESPLIRLADYGGKMAVLWEKLDSCSSGLKTLWCAVIKLERRKDDEIRAKVEWVDGVLQVPYSYEFVKALGVTV</sequence>
<dbReference type="Proteomes" id="UP000467841">
    <property type="component" value="Unassembled WGS sequence"/>
</dbReference>
<accession>A0A6D2KD26</accession>
<gene>
    <name evidence="4" type="ORF">MERR_LOCUS32930</name>
</gene>
<keyword evidence="5" id="KW-1185">Reference proteome</keyword>
<dbReference type="SUPFAM" id="SSF117281">
    <property type="entry name" value="Kelch motif"/>
    <property type="match status" value="1"/>
</dbReference>
<dbReference type="PANTHER" id="PTHR24414">
    <property type="entry name" value="F-BOX/KELCH-REPEAT PROTEIN SKIP4"/>
    <property type="match status" value="1"/>
</dbReference>
<proteinExistence type="predicted"/>
<dbReference type="PANTHER" id="PTHR24414:SF184">
    <property type="entry name" value="GALACTOSE OXIDASE_KELCH REPEAT SUPERFAMILY PROTEIN"/>
    <property type="match status" value="1"/>
</dbReference>
<evidence type="ECO:0000256" key="1">
    <source>
        <dbReference type="SAM" id="MobiDB-lite"/>
    </source>
</evidence>
<protein>
    <submittedName>
        <fullName evidence="4">Uncharacterized protein</fullName>
    </submittedName>
</protein>
<comment type="caution">
    <text evidence="4">The sequence shown here is derived from an EMBL/GenBank/DDBJ whole genome shotgun (WGS) entry which is preliminary data.</text>
</comment>
<dbReference type="Pfam" id="PF00646">
    <property type="entry name" value="F-box"/>
    <property type="match status" value="1"/>
</dbReference>
<reference evidence="4" key="1">
    <citation type="submission" date="2020-01" db="EMBL/GenBank/DDBJ databases">
        <authorList>
            <person name="Mishra B."/>
        </authorList>
    </citation>
    <scope>NUCLEOTIDE SEQUENCE [LARGE SCALE GENOMIC DNA]</scope>
</reference>
<feature type="domain" description="FKB95-like N-terminal Kelch" evidence="3">
    <location>
        <begin position="87"/>
        <end position="377"/>
    </location>
</feature>
<evidence type="ECO:0000259" key="3">
    <source>
        <dbReference type="Pfam" id="PF25210"/>
    </source>
</evidence>
<dbReference type="InterPro" id="IPR057499">
    <property type="entry name" value="Kelch_FKB95"/>
</dbReference>
<organism evidence="4 5">
    <name type="scientific">Microthlaspi erraticum</name>
    <dbReference type="NCBI Taxonomy" id="1685480"/>
    <lineage>
        <taxon>Eukaryota</taxon>
        <taxon>Viridiplantae</taxon>
        <taxon>Streptophyta</taxon>
        <taxon>Embryophyta</taxon>
        <taxon>Tracheophyta</taxon>
        <taxon>Spermatophyta</taxon>
        <taxon>Magnoliopsida</taxon>
        <taxon>eudicotyledons</taxon>
        <taxon>Gunneridae</taxon>
        <taxon>Pentapetalae</taxon>
        <taxon>rosids</taxon>
        <taxon>malvids</taxon>
        <taxon>Brassicales</taxon>
        <taxon>Brassicaceae</taxon>
        <taxon>Coluteocarpeae</taxon>
        <taxon>Microthlaspi</taxon>
    </lineage>
</organism>
<feature type="domain" description="F-box" evidence="2">
    <location>
        <begin position="21"/>
        <end position="60"/>
    </location>
</feature>
<dbReference type="EMBL" id="CACVBM020001329">
    <property type="protein sequence ID" value="CAA7045695.1"/>
    <property type="molecule type" value="Genomic_DNA"/>
</dbReference>
<evidence type="ECO:0000313" key="5">
    <source>
        <dbReference type="Proteomes" id="UP000467841"/>
    </source>
</evidence>
<dbReference type="Pfam" id="PF25210">
    <property type="entry name" value="Kelch_FKB95"/>
    <property type="match status" value="1"/>
</dbReference>
<dbReference type="SUPFAM" id="SSF81383">
    <property type="entry name" value="F-box domain"/>
    <property type="match status" value="1"/>
</dbReference>